<dbReference type="Proteomes" id="UP000077315">
    <property type="component" value="Unassembled WGS sequence"/>
</dbReference>
<organism evidence="1 2">
    <name type="scientific">Phycomyces blakesleeanus (strain ATCC 8743b / DSM 1359 / FGSC 10004 / NBRC 33097 / NRRL 1555)</name>
    <dbReference type="NCBI Taxonomy" id="763407"/>
    <lineage>
        <taxon>Eukaryota</taxon>
        <taxon>Fungi</taxon>
        <taxon>Fungi incertae sedis</taxon>
        <taxon>Mucoromycota</taxon>
        <taxon>Mucoromycotina</taxon>
        <taxon>Mucoromycetes</taxon>
        <taxon>Mucorales</taxon>
        <taxon>Phycomycetaceae</taxon>
        <taxon>Phycomyces</taxon>
    </lineage>
</organism>
<dbReference type="GeneID" id="28993360"/>
<evidence type="ECO:0000313" key="1">
    <source>
        <dbReference type="EMBL" id="OAD68737.1"/>
    </source>
</evidence>
<dbReference type="VEuPathDB" id="FungiDB:PHYBLDRAFT_150330"/>
<reference evidence="2" key="1">
    <citation type="submission" date="2015-06" db="EMBL/GenBank/DDBJ databases">
        <title>Expansion of signal transduction pathways in fungi by whole-genome duplication.</title>
        <authorList>
            <consortium name="DOE Joint Genome Institute"/>
            <person name="Corrochano L.M."/>
            <person name="Kuo A."/>
            <person name="Marcet-Houben M."/>
            <person name="Polaino S."/>
            <person name="Salamov A."/>
            <person name="Villalobos J.M."/>
            <person name="Alvarez M.I."/>
            <person name="Avalos J."/>
            <person name="Benito E.P."/>
            <person name="Benoit I."/>
            <person name="Burger G."/>
            <person name="Camino L.P."/>
            <person name="Canovas D."/>
            <person name="Cerda-Olmedo E."/>
            <person name="Cheng J.-F."/>
            <person name="Dominguez A."/>
            <person name="Elias M."/>
            <person name="Eslava A.P."/>
            <person name="Glaser F."/>
            <person name="Grimwood J."/>
            <person name="Gutierrez G."/>
            <person name="Heitman J."/>
            <person name="Henrissat B."/>
            <person name="Iturriaga E.A."/>
            <person name="Lang B.F."/>
            <person name="Lavin J.L."/>
            <person name="Lee S."/>
            <person name="Li W."/>
            <person name="Lindquist E."/>
            <person name="Lopez-Garcia S."/>
            <person name="Luque E.M."/>
            <person name="Marcos A.T."/>
            <person name="Martin J."/>
            <person name="McCluskey K."/>
            <person name="Medina H.R."/>
            <person name="Miralles-Duran A."/>
            <person name="Miyazaki A."/>
            <person name="Munoz-Torres E."/>
            <person name="Oguiza J.A."/>
            <person name="Ohm R."/>
            <person name="Olmedo M."/>
            <person name="Orejas M."/>
            <person name="Ortiz-Castellanos L."/>
            <person name="Pisabarro A.G."/>
            <person name="Rodriguez-Romero J."/>
            <person name="Ruiz-Herrera J."/>
            <person name="Ruiz-Vazquez R."/>
            <person name="Sanz C."/>
            <person name="Schackwitz W."/>
            <person name="Schmutz J."/>
            <person name="Shahriari M."/>
            <person name="Shelest E."/>
            <person name="Silva-Franco F."/>
            <person name="Soanes D."/>
            <person name="Syed K."/>
            <person name="Tagua V.G."/>
            <person name="Talbot N.J."/>
            <person name="Thon M."/>
            <person name="De vries R.P."/>
            <person name="Wiebenga A."/>
            <person name="Yadav J.S."/>
            <person name="Braun E.L."/>
            <person name="Baker S."/>
            <person name="Garre V."/>
            <person name="Horwitz B."/>
            <person name="Torres-Martinez S."/>
            <person name="Idnurm A."/>
            <person name="Herrera-Estrella A."/>
            <person name="Gabaldon T."/>
            <person name="Grigoriev I.V."/>
        </authorList>
    </citation>
    <scope>NUCLEOTIDE SEQUENCE [LARGE SCALE GENOMIC DNA]</scope>
    <source>
        <strain evidence="2">NRRL 1555(-)</strain>
    </source>
</reference>
<keyword evidence="2" id="KW-1185">Reference proteome</keyword>
<dbReference type="AlphaFoldDB" id="A0A167KRV4"/>
<accession>A0A167KRV4</accession>
<dbReference type="RefSeq" id="XP_018286777.1">
    <property type="nucleotide sequence ID" value="XM_018432454.1"/>
</dbReference>
<dbReference type="InParanoid" id="A0A167KRV4"/>
<gene>
    <name evidence="1" type="ORF">PHYBLDRAFT_150330</name>
</gene>
<dbReference type="EMBL" id="KV440994">
    <property type="protein sequence ID" value="OAD68737.1"/>
    <property type="molecule type" value="Genomic_DNA"/>
</dbReference>
<proteinExistence type="predicted"/>
<dbReference type="OrthoDB" id="10276297at2759"/>
<name>A0A167KRV4_PHYB8</name>
<sequence>MLERNHGMYSICNCSSTNISYGLLWSQLQPGIDAACFWSKLMKIFNVVNTGPLVTHAPLESPPEMLNGVEIQALSRPVVKTSDLMDIFPPPLVRPSMTAGVALLEHETPVLFP</sequence>
<protein>
    <submittedName>
        <fullName evidence="1">Uncharacterized protein</fullName>
    </submittedName>
</protein>
<evidence type="ECO:0000313" key="2">
    <source>
        <dbReference type="Proteomes" id="UP000077315"/>
    </source>
</evidence>